<dbReference type="SMART" id="SM00322">
    <property type="entry name" value="KH"/>
    <property type="match status" value="1"/>
</dbReference>
<dbReference type="GO" id="GO:0003723">
    <property type="term" value="F:RNA binding"/>
    <property type="evidence" value="ECO:0007669"/>
    <property type="project" value="UniProtKB-UniRule"/>
</dbReference>
<accession>A0A086J0Z1</accession>
<evidence type="ECO:0000313" key="5">
    <source>
        <dbReference type="Proteomes" id="UP000054524"/>
    </source>
</evidence>
<feature type="region of interest" description="Disordered" evidence="2">
    <location>
        <begin position="1"/>
        <end position="60"/>
    </location>
</feature>
<dbReference type="InterPro" id="IPR004088">
    <property type="entry name" value="KH_dom_type_1"/>
</dbReference>
<feature type="compositionally biased region" description="Polar residues" evidence="2">
    <location>
        <begin position="1"/>
        <end position="26"/>
    </location>
</feature>
<dbReference type="Pfam" id="PF00013">
    <property type="entry name" value="KH_1"/>
    <property type="match status" value="1"/>
</dbReference>
<dbReference type="Proteomes" id="UP000054524">
    <property type="component" value="Unassembled WGS sequence"/>
</dbReference>
<feature type="domain" description="K Homology" evidence="3">
    <location>
        <begin position="484"/>
        <end position="555"/>
    </location>
</feature>
<dbReference type="RefSeq" id="XP_052904364.1">
    <property type="nucleotide sequence ID" value="XM_053049414.1"/>
</dbReference>
<dbReference type="GeneID" id="77676768"/>
<dbReference type="InterPro" id="IPR036612">
    <property type="entry name" value="KH_dom_type_1_sf"/>
</dbReference>
<dbReference type="SUPFAM" id="SSF54791">
    <property type="entry name" value="Eukaryotic type KH-domain (KH-domain type I)"/>
    <property type="match status" value="1"/>
</dbReference>
<evidence type="ECO:0000259" key="3">
    <source>
        <dbReference type="SMART" id="SM00322"/>
    </source>
</evidence>
<sequence length="692" mass="78632">MHQMHSSFDMNKDTTSYNSNTPSMTKYNRGKDTTNYNGSTNYNGESALLNKNNKDSSTSTNYNSNISTSYNSNISSSYNSESALLNKNSKSTTNYNSNMTNYNGSTTLNNNNTTNYNSSTLHFFLFSSSPDTYPTKLINLLERKLFQKASVSYTHIKEYTTKVSVKLLKNTVITDILTDIADISFISLYIHVPPYLLSDEDTFLCELDKISRVHSGSLEYSVLKSYLSVNISDNYKNAFNIRTDIFRLMEKTLNRTPVSINAPVHGGNLLKTGAHVYFESKILSTKAIIAYPSSEYVSASSLSDKLYDKLLTVDKISLFYALTHLRTDLEDILVRNESYIMEISHSDGTSILQVSGFCKKSLNEAIIQLEILFISIVTMKISGIDRFCDAKVFLFTGPHETRVIGRSSEIKKILRDIDASCEISVYIPETIEEFICGKKNGKLHKVSRESDCALSIQRDKLLAILIEGNSSNAEFGLKMIEDEIPTEFGFYLHERHHKRIIGYGGKSIQRLMKKNGVYIKFESATESGNNVIIRTPTKNKESLYKMYKDVMDLAGEAPLIVHGSWYSLSFFDFHALSCDNYRFSLSCMEVFCKEPVDVKYYLVDRPNHNVIYKIGSKFVVASNEIMPGDRITTEIWSNPNSMSRYFSWRYEEPLFCDKLIWANINNPKLKGKSFSESWDSAPWRSTFPAHQG</sequence>
<dbReference type="HOGENOM" id="CLU_464673_0_0_1"/>
<evidence type="ECO:0000256" key="1">
    <source>
        <dbReference type="PROSITE-ProRule" id="PRU00117"/>
    </source>
</evidence>
<protein>
    <recommendedName>
        <fullName evidence="3">K Homology domain-containing protein</fullName>
    </recommendedName>
</protein>
<dbReference type="InterPro" id="IPR004087">
    <property type="entry name" value="KH_dom"/>
</dbReference>
<name>A0A086J0Z1_NEMA1</name>
<proteinExistence type="predicted"/>
<comment type="caution">
    <text evidence="4">The sequence shown here is derived from an EMBL/GenBank/DDBJ whole genome shotgun (WGS) entry which is preliminary data.</text>
</comment>
<organism evidence="4 5">
    <name type="scientific">Nematocida ausubeli (strain ATCC PRA-371 / ERTm2)</name>
    <name type="common">Nematode killer fungus</name>
    <dbReference type="NCBI Taxonomy" id="1913371"/>
    <lineage>
        <taxon>Eukaryota</taxon>
        <taxon>Fungi</taxon>
        <taxon>Fungi incertae sedis</taxon>
        <taxon>Microsporidia</taxon>
        <taxon>Nematocida</taxon>
    </lineage>
</organism>
<dbReference type="AlphaFoldDB" id="A0A086J0Z1"/>
<dbReference type="PROSITE" id="PS50084">
    <property type="entry name" value="KH_TYPE_1"/>
    <property type="match status" value="1"/>
</dbReference>
<keyword evidence="1" id="KW-0694">RNA-binding</keyword>
<dbReference type="EMBL" id="AKIJ01000004">
    <property type="protein sequence ID" value="KFG25809.1"/>
    <property type="molecule type" value="Genomic_DNA"/>
</dbReference>
<keyword evidence="5" id="KW-1185">Reference proteome</keyword>
<evidence type="ECO:0000313" key="4">
    <source>
        <dbReference type="EMBL" id="KFG25809.1"/>
    </source>
</evidence>
<gene>
    <name evidence="4" type="ORF">NESG_01795</name>
</gene>
<dbReference type="Gene3D" id="3.30.1370.10">
    <property type="entry name" value="K Homology domain, type 1"/>
    <property type="match status" value="1"/>
</dbReference>
<evidence type="ECO:0000256" key="2">
    <source>
        <dbReference type="SAM" id="MobiDB-lite"/>
    </source>
</evidence>
<feature type="compositionally biased region" description="Low complexity" evidence="2">
    <location>
        <begin position="33"/>
        <end position="44"/>
    </location>
</feature>
<reference evidence="4 5" key="1">
    <citation type="journal article" date="2014" name="Genome Announc.">
        <title>Genome Sequence of the Microsporidian Species Nematocida sp1 Strain ERTm6 (ATCC PRA-372).</title>
        <authorList>
            <person name="Bakowski M.A."/>
            <person name="Priest M."/>
            <person name="Young S."/>
            <person name="Cuomo C.A."/>
            <person name="Troemel E.R."/>
        </authorList>
    </citation>
    <scope>NUCLEOTIDE SEQUENCE [LARGE SCALE GENOMIC DNA]</scope>
    <source>
        <strain evidence="4 5">ERTm6</strain>
    </source>
</reference>